<evidence type="ECO:0000313" key="4">
    <source>
        <dbReference type="Proteomes" id="UP000315751"/>
    </source>
</evidence>
<proteinExistence type="predicted"/>
<evidence type="ECO:0000313" key="3">
    <source>
        <dbReference type="EMBL" id="TWB37652.1"/>
    </source>
</evidence>
<dbReference type="SUPFAM" id="SSF52499">
    <property type="entry name" value="Isochorismatase-like hydrolases"/>
    <property type="match status" value="1"/>
</dbReference>
<evidence type="ECO:0000259" key="2">
    <source>
        <dbReference type="Pfam" id="PF00857"/>
    </source>
</evidence>
<feature type="domain" description="Isochorismatase-like" evidence="2">
    <location>
        <begin position="10"/>
        <end position="177"/>
    </location>
</feature>
<dbReference type="Gene3D" id="3.40.50.850">
    <property type="entry name" value="Isochorismatase-like"/>
    <property type="match status" value="1"/>
</dbReference>
<dbReference type="PANTHER" id="PTHR43540:SF7">
    <property type="entry name" value="ISOCHORISMATASE FAMILY PROTEIN YECD"/>
    <property type="match status" value="1"/>
</dbReference>
<keyword evidence="1" id="KW-0378">Hydrolase</keyword>
<organism evidence="3 4">
    <name type="scientific">Nitrospirillum amazonense</name>
    <dbReference type="NCBI Taxonomy" id="28077"/>
    <lineage>
        <taxon>Bacteria</taxon>
        <taxon>Pseudomonadati</taxon>
        <taxon>Pseudomonadota</taxon>
        <taxon>Alphaproteobacteria</taxon>
        <taxon>Rhodospirillales</taxon>
        <taxon>Azospirillaceae</taxon>
        <taxon>Nitrospirillum</taxon>
    </lineage>
</organism>
<reference evidence="3 4" key="1">
    <citation type="submission" date="2019-06" db="EMBL/GenBank/DDBJ databases">
        <title>Genomic Encyclopedia of Type Strains, Phase IV (KMG-V): Genome sequencing to study the core and pangenomes of soil and plant-associated prokaryotes.</title>
        <authorList>
            <person name="Whitman W."/>
        </authorList>
    </citation>
    <scope>NUCLEOTIDE SEQUENCE [LARGE SCALE GENOMIC DNA]</scope>
    <source>
        <strain evidence="3 4">BR 11622</strain>
    </source>
</reference>
<dbReference type="CDD" id="cd00431">
    <property type="entry name" value="cysteine_hydrolases"/>
    <property type="match status" value="1"/>
</dbReference>
<comment type="caution">
    <text evidence="3">The sequence shown here is derived from an EMBL/GenBank/DDBJ whole genome shotgun (WGS) entry which is preliminary data.</text>
</comment>
<keyword evidence="4" id="KW-1185">Reference proteome</keyword>
<dbReference type="GO" id="GO:0016787">
    <property type="term" value="F:hydrolase activity"/>
    <property type="evidence" value="ECO:0007669"/>
    <property type="project" value="UniProtKB-KW"/>
</dbReference>
<dbReference type="InterPro" id="IPR036380">
    <property type="entry name" value="Isochorismatase-like_sf"/>
</dbReference>
<sequence length="186" mass="19303">MAVTTLDARTALIIVDLQKGLLAMPGLPPLGGVVGNAADLAAAFRRKGLPVVLVTVAGGPPGRTEHGRVLRDLPPDWAELIPELNAQPGDHRVTKRTWGAFPHTDLDAHLKAQDVTQVVVAGVATGIGVESTAREAHALGYNVTLAVDAMADRDAAAHDHSVTRIFPRLGETGTTADILALLAGTA</sequence>
<dbReference type="Pfam" id="PF00857">
    <property type="entry name" value="Isochorismatase"/>
    <property type="match status" value="1"/>
</dbReference>
<dbReference type="OrthoDB" id="9791276at2"/>
<dbReference type="InterPro" id="IPR000868">
    <property type="entry name" value="Isochorismatase-like_dom"/>
</dbReference>
<dbReference type="Proteomes" id="UP000315751">
    <property type="component" value="Unassembled WGS sequence"/>
</dbReference>
<name>A0A560GUE3_9PROT</name>
<dbReference type="EMBL" id="VITR01000014">
    <property type="protein sequence ID" value="TWB37652.1"/>
    <property type="molecule type" value="Genomic_DNA"/>
</dbReference>
<dbReference type="AlphaFoldDB" id="A0A560GUE3"/>
<dbReference type="RefSeq" id="WP_145735092.1">
    <property type="nucleotide sequence ID" value="NZ_VITR01000014.1"/>
</dbReference>
<dbReference type="InterPro" id="IPR050272">
    <property type="entry name" value="Isochorismatase-like_hydrls"/>
</dbReference>
<protein>
    <submittedName>
        <fullName evidence="3">Nicotinamidase-related amidase</fullName>
    </submittedName>
</protein>
<accession>A0A560GUE3</accession>
<gene>
    <name evidence="3" type="ORF">FBZ90_114141</name>
</gene>
<dbReference type="PANTHER" id="PTHR43540">
    <property type="entry name" value="PEROXYUREIDOACRYLATE/UREIDOACRYLATE AMIDOHYDROLASE-RELATED"/>
    <property type="match status" value="1"/>
</dbReference>
<evidence type="ECO:0000256" key="1">
    <source>
        <dbReference type="ARBA" id="ARBA00022801"/>
    </source>
</evidence>